<keyword evidence="3" id="KW-1185">Reference proteome</keyword>
<name>A0ABP3APP4_MYCUL</name>
<dbReference type="Pfam" id="PF18135">
    <property type="entry name" value="Type_ISP_C"/>
    <property type="match status" value="1"/>
</dbReference>
<evidence type="ECO:0000259" key="1">
    <source>
        <dbReference type="Pfam" id="PF18135"/>
    </source>
</evidence>
<comment type="caution">
    <text evidence="2">The sequence shown here is derived from an EMBL/GenBank/DDBJ whole genome shotgun (WGS) entry which is preliminary data.</text>
</comment>
<protein>
    <submittedName>
        <fullName evidence="2">Helicase</fullName>
    </submittedName>
</protein>
<reference evidence="2 3" key="1">
    <citation type="submission" date="2014-01" db="EMBL/GenBank/DDBJ databases">
        <authorList>
            <person name="Dobos K."/>
            <person name="Lenaerts A."/>
            <person name="Ordway D."/>
            <person name="DeGroote M.A."/>
            <person name="Parker T."/>
            <person name="Sizemore C."/>
            <person name="Tallon L.J."/>
            <person name="Sadzewicz L.K."/>
            <person name="Sengamalay N."/>
            <person name="Fraser C.M."/>
            <person name="Hine E."/>
            <person name="Shefchek K.A."/>
            <person name="Das S.P."/>
            <person name="Tettelin H."/>
        </authorList>
    </citation>
    <scope>NUCLEOTIDE SEQUENCE [LARGE SCALE GENOMIC DNA]</scope>
    <source>
        <strain evidence="2 3">Harvey</strain>
    </source>
</reference>
<organism evidence="2 3">
    <name type="scientific">Mycobacterium ulcerans str. Harvey</name>
    <dbReference type="NCBI Taxonomy" id="1299332"/>
    <lineage>
        <taxon>Bacteria</taxon>
        <taxon>Bacillati</taxon>
        <taxon>Actinomycetota</taxon>
        <taxon>Actinomycetes</taxon>
        <taxon>Mycobacteriales</taxon>
        <taxon>Mycobacteriaceae</taxon>
        <taxon>Mycobacterium</taxon>
        <taxon>Mycobacterium ulcerans group</taxon>
    </lineage>
</organism>
<dbReference type="InterPro" id="IPR041635">
    <property type="entry name" value="Type_ISP_LLaBIII_C"/>
</dbReference>
<feature type="domain" description="Type ISP restriction-modification enzyme LLaBIII C-terminal specificity" evidence="1">
    <location>
        <begin position="4"/>
        <end position="246"/>
    </location>
</feature>
<keyword evidence="2" id="KW-0347">Helicase</keyword>
<evidence type="ECO:0000313" key="3">
    <source>
        <dbReference type="Proteomes" id="UP000020681"/>
    </source>
</evidence>
<keyword evidence="2" id="KW-0547">Nucleotide-binding</keyword>
<proteinExistence type="predicted"/>
<dbReference type="Proteomes" id="UP000020681">
    <property type="component" value="Unassembled WGS sequence"/>
</dbReference>
<keyword evidence="2" id="KW-0067">ATP-binding</keyword>
<accession>A0ABP3APP4</accession>
<gene>
    <name evidence="2" type="ORF">I551_0793</name>
</gene>
<dbReference type="EMBL" id="JAOL01000072">
    <property type="protein sequence ID" value="EUA92601.1"/>
    <property type="molecule type" value="Genomic_DNA"/>
</dbReference>
<sequence>MELPFMCLMTDRIIDLGAGAANFYPRWTYEKAEPDDSTLDLAAGSAEVDEYGYSRVDNITDGILRLYREAVGDQVTKDDIFFYVYGLLHDPAYRSTYAADLKKMLPHIPTPETLERFEQLAIAGRALSGLHVGYEDVEPYPVDVQLKPGADLADRETWRVTKLKWAKKKDPDTSKNVDDHTKLIYNPKVTITGIPEDAERYMLGSRSALAWIIDRYQVKTDKASGIVNDPNDWCDEHDDPRYIVDLIAKVTTVAVETMKIVDGLAEIG</sequence>
<dbReference type="GO" id="GO:0004386">
    <property type="term" value="F:helicase activity"/>
    <property type="evidence" value="ECO:0007669"/>
    <property type="project" value="UniProtKB-KW"/>
</dbReference>
<keyword evidence="2" id="KW-0378">Hydrolase</keyword>
<evidence type="ECO:0000313" key="2">
    <source>
        <dbReference type="EMBL" id="EUA92601.1"/>
    </source>
</evidence>